<protein>
    <recommendedName>
        <fullName evidence="3">DUF3168 domain-containing protein</fullName>
    </recommendedName>
</protein>
<accession>A0ABQ1ZZG0</accession>
<evidence type="ECO:0000313" key="1">
    <source>
        <dbReference type="EMBL" id="GGH82532.1"/>
    </source>
</evidence>
<reference evidence="2" key="1">
    <citation type="journal article" date="2019" name="Int. J. Syst. Evol. Microbiol.">
        <title>The Global Catalogue of Microorganisms (GCM) 10K type strain sequencing project: providing services to taxonomists for standard genome sequencing and annotation.</title>
        <authorList>
            <consortium name="The Broad Institute Genomics Platform"/>
            <consortium name="The Broad Institute Genome Sequencing Center for Infectious Disease"/>
            <person name="Wu L."/>
            <person name="Ma J."/>
        </authorList>
    </citation>
    <scope>NUCLEOTIDE SEQUENCE [LARGE SCALE GENOMIC DNA]</scope>
    <source>
        <strain evidence="2">CCM 8702</strain>
    </source>
</reference>
<sequence length="118" mass="13575">MILTIRMIAESGTAAETEYIAHRMLEKAADSFERYLITDIQPYWKIEGCYEASLSAQCKKELNDEEVELLIQRITDKISWSSYGVDGVADSRLEILGSTFEHPAVRFCWFLFRKGEEA</sequence>
<keyword evidence="2" id="KW-1185">Reference proteome</keyword>
<dbReference type="RefSeq" id="WP_172245662.1">
    <property type="nucleotide sequence ID" value="NZ_BMDD01000004.1"/>
</dbReference>
<evidence type="ECO:0008006" key="3">
    <source>
        <dbReference type="Google" id="ProtNLM"/>
    </source>
</evidence>
<evidence type="ECO:0000313" key="2">
    <source>
        <dbReference type="Proteomes" id="UP000605427"/>
    </source>
</evidence>
<organism evidence="1 2">
    <name type="scientific">Saccharibacillus endophyticus</name>
    <dbReference type="NCBI Taxonomy" id="2060666"/>
    <lineage>
        <taxon>Bacteria</taxon>
        <taxon>Bacillati</taxon>
        <taxon>Bacillota</taxon>
        <taxon>Bacilli</taxon>
        <taxon>Bacillales</taxon>
        <taxon>Paenibacillaceae</taxon>
        <taxon>Saccharibacillus</taxon>
    </lineage>
</organism>
<comment type="caution">
    <text evidence="1">The sequence shown here is derived from an EMBL/GenBank/DDBJ whole genome shotgun (WGS) entry which is preliminary data.</text>
</comment>
<name>A0ABQ1ZZG0_9BACL</name>
<gene>
    <name evidence="1" type="ORF">GCM10007362_33990</name>
</gene>
<dbReference type="Proteomes" id="UP000605427">
    <property type="component" value="Unassembled WGS sequence"/>
</dbReference>
<dbReference type="EMBL" id="BMDD01000004">
    <property type="protein sequence ID" value="GGH82532.1"/>
    <property type="molecule type" value="Genomic_DNA"/>
</dbReference>
<proteinExistence type="predicted"/>